<keyword evidence="2" id="KW-1185">Reference proteome</keyword>
<reference evidence="1" key="1">
    <citation type="journal article" date="2023" name="G3 (Bethesda)">
        <title>A reference genome for the long-term kleptoplast-retaining sea slug Elysia crispata morphotype clarki.</title>
        <authorList>
            <person name="Eastman K.E."/>
            <person name="Pendleton A.L."/>
            <person name="Shaikh M.A."/>
            <person name="Suttiyut T."/>
            <person name="Ogas R."/>
            <person name="Tomko P."/>
            <person name="Gavelis G."/>
            <person name="Widhalm J.R."/>
            <person name="Wisecaver J.H."/>
        </authorList>
    </citation>
    <scope>NUCLEOTIDE SEQUENCE</scope>
    <source>
        <strain evidence="1">ECLA1</strain>
    </source>
</reference>
<dbReference type="Proteomes" id="UP001283361">
    <property type="component" value="Unassembled WGS sequence"/>
</dbReference>
<protein>
    <submittedName>
        <fullName evidence="1">Uncharacterized protein</fullName>
    </submittedName>
</protein>
<gene>
    <name evidence="1" type="ORF">RRG08_035603</name>
</gene>
<dbReference type="AlphaFoldDB" id="A0AAE1B522"/>
<dbReference type="EMBL" id="JAWDGP010000505">
    <property type="protein sequence ID" value="KAK3800004.1"/>
    <property type="molecule type" value="Genomic_DNA"/>
</dbReference>
<evidence type="ECO:0000313" key="2">
    <source>
        <dbReference type="Proteomes" id="UP001283361"/>
    </source>
</evidence>
<evidence type="ECO:0000313" key="1">
    <source>
        <dbReference type="EMBL" id="KAK3800004.1"/>
    </source>
</evidence>
<organism evidence="1 2">
    <name type="scientific">Elysia crispata</name>
    <name type="common">lettuce slug</name>
    <dbReference type="NCBI Taxonomy" id="231223"/>
    <lineage>
        <taxon>Eukaryota</taxon>
        <taxon>Metazoa</taxon>
        <taxon>Spiralia</taxon>
        <taxon>Lophotrochozoa</taxon>
        <taxon>Mollusca</taxon>
        <taxon>Gastropoda</taxon>
        <taxon>Heterobranchia</taxon>
        <taxon>Euthyneura</taxon>
        <taxon>Panpulmonata</taxon>
        <taxon>Sacoglossa</taxon>
        <taxon>Placobranchoidea</taxon>
        <taxon>Plakobranchidae</taxon>
        <taxon>Elysia</taxon>
    </lineage>
</organism>
<sequence>MYSIALCKHYGLDKCRLEMPLVLGSYCLEDCTLRWYSTCLHSLTKIAFKKNILIFEVHQQMSCIRHMHKSLPRYSQRSK</sequence>
<proteinExistence type="predicted"/>
<name>A0AAE1B522_9GAST</name>
<comment type="caution">
    <text evidence="1">The sequence shown here is derived from an EMBL/GenBank/DDBJ whole genome shotgun (WGS) entry which is preliminary data.</text>
</comment>
<accession>A0AAE1B522</accession>